<organism evidence="1 2">
    <name type="scientific">Candidatus Faecousia excrementigallinarum</name>
    <dbReference type="NCBI Taxonomy" id="2840806"/>
    <lineage>
        <taxon>Bacteria</taxon>
        <taxon>Bacillati</taxon>
        <taxon>Bacillota</taxon>
        <taxon>Clostridia</taxon>
        <taxon>Eubacteriales</taxon>
        <taxon>Oscillospiraceae</taxon>
        <taxon>Faecousia</taxon>
    </lineage>
</organism>
<comment type="caution">
    <text evidence="1">The sequence shown here is derived from an EMBL/GenBank/DDBJ whole genome shotgun (WGS) entry which is preliminary data.</text>
</comment>
<evidence type="ECO:0000313" key="1">
    <source>
        <dbReference type="EMBL" id="HIQ67028.1"/>
    </source>
</evidence>
<protein>
    <submittedName>
        <fullName evidence="1">Uncharacterized protein</fullName>
    </submittedName>
</protein>
<reference evidence="1" key="2">
    <citation type="journal article" date="2021" name="PeerJ">
        <title>Extensive microbial diversity within the chicken gut microbiome revealed by metagenomics and culture.</title>
        <authorList>
            <person name="Gilroy R."/>
            <person name="Ravi A."/>
            <person name="Getino M."/>
            <person name="Pursley I."/>
            <person name="Horton D.L."/>
            <person name="Alikhan N.F."/>
            <person name="Baker D."/>
            <person name="Gharbi K."/>
            <person name="Hall N."/>
            <person name="Watson M."/>
            <person name="Adriaenssens E.M."/>
            <person name="Foster-Nyarko E."/>
            <person name="Jarju S."/>
            <person name="Secka A."/>
            <person name="Antonio M."/>
            <person name="Oren A."/>
            <person name="Chaudhuri R.R."/>
            <person name="La Ragione R."/>
            <person name="Hildebrand F."/>
            <person name="Pallen M.J."/>
        </authorList>
    </citation>
    <scope>NUCLEOTIDE SEQUENCE</scope>
    <source>
        <strain evidence="1">13361</strain>
    </source>
</reference>
<evidence type="ECO:0000313" key="2">
    <source>
        <dbReference type="Proteomes" id="UP000886796"/>
    </source>
</evidence>
<gene>
    <name evidence="1" type="ORF">IAB74_00770</name>
</gene>
<dbReference type="EMBL" id="DVFK01000012">
    <property type="protein sequence ID" value="HIQ67028.1"/>
    <property type="molecule type" value="Genomic_DNA"/>
</dbReference>
<name>A0A9D0Z109_9FIRM</name>
<dbReference type="AlphaFoldDB" id="A0A9D0Z109"/>
<sequence>MEHWKIWDYPVEVDRTATKEWYEQSEGWSCECGDCQNFLALAKKGLLPSAVTEIVLPLGVLPEKPTYVCELSPTDAGHLYQFSYRVAGIMTDDPRPNDTIRFDWGSGCCGHDCYPYGAPNFPEPYFYVMFFAELPWILDEAPCLSD</sequence>
<proteinExistence type="predicted"/>
<dbReference type="Proteomes" id="UP000886796">
    <property type="component" value="Unassembled WGS sequence"/>
</dbReference>
<reference evidence="1" key="1">
    <citation type="submission" date="2020-10" db="EMBL/GenBank/DDBJ databases">
        <authorList>
            <person name="Gilroy R."/>
        </authorList>
    </citation>
    <scope>NUCLEOTIDE SEQUENCE</scope>
    <source>
        <strain evidence="1">13361</strain>
    </source>
</reference>
<accession>A0A9D0Z109</accession>